<evidence type="ECO:0000313" key="2">
    <source>
        <dbReference type="Proteomes" id="UP000183832"/>
    </source>
</evidence>
<gene>
    <name evidence="1" type="ORF">CLUMA_CG019262</name>
</gene>
<reference evidence="1 2" key="1">
    <citation type="submission" date="2015-04" db="EMBL/GenBank/DDBJ databases">
        <authorList>
            <person name="Syromyatnikov M.Y."/>
            <person name="Popov V.N."/>
        </authorList>
    </citation>
    <scope>NUCLEOTIDE SEQUENCE [LARGE SCALE GENOMIC DNA]</scope>
</reference>
<dbReference type="Proteomes" id="UP000183832">
    <property type="component" value="Unassembled WGS sequence"/>
</dbReference>
<sequence>MYENNEPKYTTLMVIVEAQSQHISFVNFNYITQNMKEIYQIFPSYMTDTEKANLKCFSWQLWGVEM</sequence>
<dbReference type="EMBL" id="CVRI01000066">
    <property type="protein sequence ID" value="CRL06142.1"/>
    <property type="molecule type" value="Genomic_DNA"/>
</dbReference>
<keyword evidence="2" id="KW-1185">Reference proteome</keyword>
<evidence type="ECO:0000313" key="1">
    <source>
        <dbReference type="EMBL" id="CRL06142.1"/>
    </source>
</evidence>
<organism evidence="1 2">
    <name type="scientific">Clunio marinus</name>
    <dbReference type="NCBI Taxonomy" id="568069"/>
    <lineage>
        <taxon>Eukaryota</taxon>
        <taxon>Metazoa</taxon>
        <taxon>Ecdysozoa</taxon>
        <taxon>Arthropoda</taxon>
        <taxon>Hexapoda</taxon>
        <taxon>Insecta</taxon>
        <taxon>Pterygota</taxon>
        <taxon>Neoptera</taxon>
        <taxon>Endopterygota</taxon>
        <taxon>Diptera</taxon>
        <taxon>Nematocera</taxon>
        <taxon>Chironomoidea</taxon>
        <taxon>Chironomidae</taxon>
        <taxon>Clunio</taxon>
    </lineage>
</organism>
<name>A0A1J1J3W8_9DIPT</name>
<dbReference type="AlphaFoldDB" id="A0A1J1J3W8"/>
<accession>A0A1J1J3W8</accession>
<proteinExistence type="predicted"/>
<protein>
    <submittedName>
        <fullName evidence="1">CLUMA_CG019262, isoform A</fullName>
    </submittedName>
</protein>